<dbReference type="Proteomes" id="UP000295142">
    <property type="component" value="Unassembled WGS sequence"/>
</dbReference>
<gene>
    <name evidence="1" type="ORF">EV655_1193</name>
</gene>
<name>A0A4R2KAH4_9RHOB</name>
<dbReference type="OrthoDB" id="8477170at2"/>
<proteinExistence type="predicted"/>
<keyword evidence="2" id="KW-1185">Reference proteome</keyword>
<sequence>MTLPFIALVGPGETFDPATHARKDLTPFQLRISQREEEYARADLEIENPKAGLSSLDGSRVFISLDGVLLFDGEVETMPRGSLEETVEVGFVGKPGTADLDLASLLESLKTAPYWDALCVPEGEEDNPSEVLAGHGLVLAWPRDGGQVQAADPLSGARTLVLTPFEGSLDVQPIEPVPHQVMVKLSVQFTQLGVETFTLTSDLFPLETMCADTLLENWPGPGASLGDGFRIRESTIEEDGDREIVQVLRPVASDELDPVWIDAGTVPVRYEVATLDGRLRVEHRYKTRRIETAEITVAAGIQQSLRSGEVEEIEIGLRDIAGVSDIPAWRPQAEYSAGDQVVDGASVYEAREDHTSGTNRDPSKWFLVGETSYVASRRADSFLRTDRGRAVIQHAIERARARLRYLARNARVSFDCPMPDPSLLDHDCMASVQTAQGMITGRVVSYTLSWSGEGEKVASVEIEAAIGTGSDDTFAWSEIPGVPAYSGGRVSVSVSGRGEDQRNAATEGDDIPETVIRIEPVAAPAVDFEHEVEYEVSGEISVPRQIEI</sequence>
<dbReference type="Gene3D" id="2.10.10.20">
    <property type="entry name" value="Carbohydrate-binding module superfamily 5/12"/>
    <property type="match status" value="1"/>
</dbReference>
<organism evidence="1 2">
    <name type="scientific">Rhodovulum euryhalinum</name>
    <dbReference type="NCBI Taxonomy" id="35805"/>
    <lineage>
        <taxon>Bacteria</taxon>
        <taxon>Pseudomonadati</taxon>
        <taxon>Pseudomonadota</taxon>
        <taxon>Alphaproteobacteria</taxon>
        <taxon>Rhodobacterales</taxon>
        <taxon>Paracoccaceae</taxon>
        <taxon>Rhodovulum</taxon>
    </lineage>
</organism>
<dbReference type="AlphaFoldDB" id="A0A4R2KAH4"/>
<dbReference type="EMBL" id="SLWW01000019">
    <property type="protein sequence ID" value="TCO69007.1"/>
    <property type="molecule type" value="Genomic_DNA"/>
</dbReference>
<reference evidence="1 2" key="1">
    <citation type="submission" date="2019-03" db="EMBL/GenBank/DDBJ databases">
        <title>Genomic Encyclopedia of Type Strains, Phase IV (KMG-IV): sequencing the most valuable type-strain genomes for metagenomic binning, comparative biology and taxonomic classification.</title>
        <authorList>
            <person name="Goeker M."/>
        </authorList>
    </citation>
    <scope>NUCLEOTIDE SEQUENCE [LARGE SCALE GENOMIC DNA]</scope>
    <source>
        <strain evidence="1 2">DSM 4868</strain>
    </source>
</reference>
<dbReference type="RefSeq" id="WP_132546559.1">
    <property type="nucleotide sequence ID" value="NZ_SLWW01000019.1"/>
</dbReference>
<evidence type="ECO:0000313" key="1">
    <source>
        <dbReference type="EMBL" id="TCO69007.1"/>
    </source>
</evidence>
<comment type="caution">
    <text evidence="1">The sequence shown here is derived from an EMBL/GenBank/DDBJ whole genome shotgun (WGS) entry which is preliminary data.</text>
</comment>
<accession>A0A4R2KAH4</accession>
<evidence type="ECO:0000313" key="2">
    <source>
        <dbReference type="Proteomes" id="UP000295142"/>
    </source>
</evidence>
<protein>
    <submittedName>
        <fullName evidence="1">Uncharacterized protein</fullName>
    </submittedName>
</protein>